<dbReference type="SMART" id="SM00028">
    <property type="entry name" value="TPR"/>
    <property type="match status" value="7"/>
</dbReference>
<dbReference type="OrthoDB" id="10006270at2759"/>
<dbReference type="EMBL" id="OV651824">
    <property type="protein sequence ID" value="CAH1101888.1"/>
    <property type="molecule type" value="Genomic_DNA"/>
</dbReference>
<evidence type="ECO:0008006" key="10">
    <source>
        <dbReference type="Google" id="ProtNLM"/>
    </source>
</evidence>
<keyword evidence="4" id="KW-0833">Ubl conjugation pathway</keyword>
<keyword evidence="1" id="KW-0132">Cell division</keyword>
<feature type="repeat" description="TPR" evidence="7">
    <location>
        <begin position="558"/>
        <end position="591"/>
    </location>
</feature>
<evidence type="ECO:0000256" key="1">
    <source>
        <dbReference type="ARBA" id="ARBA00022618"/>
    </source>
</evidence>
<accession>A0A9P0CJR8</accession>
<dbReference type="Gene3D" id="1.25.40.10">
    <property type="entry name" value="Tetratricopeptide repeat domain"/>
    <property type="match status" value="2"/>
</dbReference>
<evidence type="ECO:0000256" key="3">
    <source>
        <dbReference type="ARBA" id="ARBA00022776"/>
    </source>
</evidence>
<dbReference type="PROSITE" id="PS50005">
    <property type="entry name" value="TPR"/>
    <property type="match status" value="2"/>
</dbReference>
<name>A0A9P0CJR8_9CUCU</name>
<evidence type="ECO:0000313" key="9">
    <source>
        <dbReference type="Proteomes" id="UP001153636"/>
    </source>
</evidence>
<dbReference type="InterPro" id="IPR011990">
    <property type="entry name" value="TPR-like_helical_dom_sf"/>
</dbReference>
<evidence type="ECO:0000313" key="8">
    <source>
        <dbReference type="EMBL" id="CAH1101888.1"/>
    </source>
</evidence>
<keyword evidence="6" id="KW-0131">Cell cycle</keyword>
<dbReference type="PANTHER" id="PTHR12558:SF9">
    <property type="entry name" value="CELL DIVISION CYCLE PROTEIN 16 HOMOLOG"/>
    <property type="match status" value="1"/>
</dbReference>
<dbReference type="InterPro" id="IPR019734">
    <property type="entry name" value="TPR_rpt"/>
</dbReference>
<gene>
    <name evidence="8" type="ORF">PSYICH_LOCUS3133</name>
</gene>
<feature type="repeat" description="TPR" evidence="7">
    <location>
        <begin position="524"/>
        <end position="557"/>
    </location>
</feature>
<keyword evidence="5 7" id="KW-0802">TPR repeat</keyword>
<protein>
    <recommendedName>
        <fullName evidence="10">Cell division cycle protein 16-like protein</fullName>
    </recommendedName>
</protein>
<keyword evidence="9" id="KW-1185">Reference proteome</keyword>
<dbReference type="GO" id="GO:0051301">
    <property type="term" value="P:cell division"/>
    <property type="evidence" value="ECO:0007669"/>
    <property type="project" value="UniProtKB-KW"/>
</dbReference>
<evidence type="ECO:0000256" key="5">
    <source>
        <dbReference type="ARBA" id="ARBA00022803"/>
    </source>
</evidence>
<dbReference type="Proteomes" id="UP001153636">
    <property type="component" value="Chromosome 12"/>
</dbReference>
<dbReference type="GO" id="GO:0005680">
    <property type="term" value="C:anaphase-promoting complex"/>
    <property type="evidence" value="ECO:0007669"/>
    <property type="project" value="TreeGrafter"/>
</dbReference>
<dbReference type="SUPFAM" id="SSF48452">
    <property type="entry name" value="TPR-like"/>
    <property type="match status" value="1"/>
</dbReference>
<dbReference type="Pfam" id="PF13424">
    <property type="entry name" value="TPR_12"/>
    <property type="match status" value="1"/>
</dbReference>
<evidence type="ECO:0000256" key="4">
    <source>
        <dbReference type="ARBA" id="ARBA00022786"/>
    </source>
</evidence>
<evidence type="ECO:0000256" key="6">
    <source>
        <dbReference type="ARBA" id="ARBA00023306"/>
    </source>
</evidence>
<dbReference type="GO" id="GO:0031145">
    <property type="term" value="P:anaphase-promoting complex-dependent catabolic process"/>
    <property type="evidence" value="ECO:0007669"/>
    <property type="project" value="TreeGrafter"/>
</dbReference>
<dbReference type="GO" id="GO:0005737">
    <property type="term" value="C:cytoplasm"/>
    <property type="evidence" value="ECO:0007669"/>
    <property type="project" value="TreeGrafter"/>
</dbReference>
<dbReference type="SUPFAM" id="SSF81901">
    <property type="entry name" value="HCP-like"/>
    <property type="match status" value="1"/>
</dbReference>
<proteinExistence type="predicted"/>
<keyword evidence="2" id="KW-0677">Repeat</keyword>
<dbReference type="PANTHER" id="PTHR12558">
    <property type="entry name" value="CELL DIVISION CYCLE 16,23,27"/>
    <property type="match status" value="1"/>
</dbReference>
<organism evidence="8 9">
    <name type="scientific">Psylliodes chrysocephalus</name>
    <dbReference type="NCBI Taxonomy" id="3402493"/>
    <lineage>
        <taxon>Eukaryota</taxon>
        <taxon>Metazoa</taxon>
        <taxon>Ecdysozoa</taxon>
        <taxon>Arthropoda</taxon>
        <taxon>Hexapoda</taxon>
        <taxon>Insecta</taxon>
        <taxon>Pterygota</taxon>
        <taxon>Neoptera</taxon>
        <taxon>Endopterygota</taxon>
        <taxon>Coleoptera</taxon>
        <taxon>Polyphaga</taxon>
        <taxon>Cucujiformia</taxon>
        <taxon>Chrysomeloidea</taxon>
        <taxon>Chrysomelidae</taxon>
        <taxon>Galerucinae</taxon>
        <taxon>Alticini</taxon>
        <taxon>Psylliodes</taxon>
    </lineage>
</organism>
<dbReference type="GO" id="GO:0016567">
    <property type="term" value="P:protein ubiquitination"/>
    <property type="evidence" value="ECO:0007669"/>
    <property type="project" value="TreeGrafter"/>
</dbReference>
<sequence length="672" mass="76332">MEEIKPSNTSNISVDNYRKLVQTYIDLHIYSTALFWADKVVAITGNPKDVYWLAQCMYLLKQYHRAAYLLKSKNLDRTNLQCAYLTARCLFEANELGEALKIINNIDSMNFVPPFNTSTSFLLINTPKNQAYSSFLLLKGKILEGMDNRGLAADCYKQALHFDVHCFEAFDSLIKYQMLTSSEEEDLLKSLPISDQCSIEEAEILQTLYESKLKKYHTHTLPKPNESKIMFGSTPGSTDRSLNIMHLTPNPTFIHSGFSLSTPTLVSTPNVVRNNDKNLKKTERDILKNDDSQMQVESQENACLIKLKNSLDLQVAEAERLYYNCDYQACSSLTEAILKIDPYHDSCLPIHISCQVELKQSNKLFSLAHNLVDLYPNLAISWFAVGCYYYIIGKSDFARRYLAKATCLDRLFGPAWLAYGHSFAIENEHDQAMAAYFKASQLMKGCHLPLLYIGLECGLTNNVRLADKFFQQAQSIAPDDPFIMHEKGVIAFQNLDYKTAETQFRKALERVKRIKKGIVPQRWSPLLNNLGHASRKLKKYEEALNFHNQALLLTPQSASIYSSIAYVYVLMENYEEAVEWFHKALGLKRDDAFSTTMLNYVIEQLTEEEPPYPNCPDEIPKFSIEPKAADCTATESIAEDTSSVIPSVNNQMSDMSMSIEVDMVDASGIVKE</sequence>
<dbReference type="GO" id="GO:0045842">
    <property type="term" value="P:positive regulation of mitotic metaphase/anaphase transition"/>
    <property type="evidence" value="ECO:0007669"/>
    <property type="project" value="TreeGrafter"/>
</dbReference>
<evidence type="ECO:0000256" key="2">
    <source>
        <dbReference type="ARBA" id="ARBA00022737"/>
    </source>
</evidence>
<dbReference type="Pfam" id="PF12895">
    <property type="entry name" value="ANAPC3"/>
    <property type="match status" value="1"/>
</dbReference>
<keyword evidence="3" id="KW-0498">Mitosis</keyword>
<reference evidence="8" key="1">
    <citation type="submission" date="2022-01" db="EMBL/GenBank/DDBJ databases">
        <authorList>
            <person name="King R."/>
        </authorList>
    </citation>
    <scope>NUCLEOTIDE SEQUENCE</scope>
</reference>
<dbReference type="AlphaFoldDB" id="A0A9P0CJR8"/>
<evidence type="ECO:0000256" key="7">
    <source>
        <dbReference type="PROSITE-ProRule" id="PRU00339"/>
    </source>
</evidence>